<reference evidence="8 9" key="1">
    <citation type="submission" date="2016-10" db="EMBL/GenBank/DDBJ databases">
        <authorList>
            <person name="de Groot N.N."/>
        </authorList>
    </citation>
    <scope>NUCLEOTIDE SEQUENCE [LARGE SCALE GENOMIC DNA]</scope>
    <source>
        <strain evidence="8 9">CGMCC 1.10959</strain>
    </source>
</reference>
<dbReference type="OrthoDB" id="9787136at2"/>
<feature type="binding site" evidence="6">
    <location>
        <position position="11"/>
    </location>
    <ligand>
        <name>FMN</name>
        <dbReference type="ChEBI" id="CHEBI:58210"/>
    </ligand>
</feature>
<keyword evidence="3 6" id="KW-0560">Oxidoreductase</keyword>
<dbReference type="RefSeq" id="WP_027262994.1">
    <property type="nucleotide sequence ID" value="NZ_FPAW01000001.1"/>
</dbReference>
<dbReference type="HAMAP" id="MF_01216">
    <property type="entry name" value="Azoreductase_type1"/>
    <property type="match status" value="1"/>
</dbReference>
<dbReference type="InterPro" id="IPR050104">
    <property type="entry name" value="FMN-dep_NADH:Q_OxRdtase_AzoR1"/>
</dbReference>
<dbReference type="PANTHER" id="PTHR43741:SF4">
    <property type="entry name" value="FMN-DEPENDENT NADH:QUINONE OXIDOREDUCTASE"/>
    <property type="match status" value="1"/>
</dbReference>
<dbReference type="PANTHER" id="PTHR43741">
    <property type="entry name" value="FMN-DEPENDENT NADH-AZOREDUCTASE 1"/>
    <property type="match status" value="1"/>
</dbReference>
<comment type="catalytic activity">
    <reaction evidence="6">
        <text>2 a quinone + NADH + H(+) = 2 a 1,4-benzosemiquinone + NAD(+)</text>
        <dbReference type="Rhea" id="RHEA:65952"/>
        <dbReference type="ChEBI" id="CHEBI:15378"/>
        <dbReference type="ChEBI" id="CHEBI:57540"/>
        <dbReference type="ChEBI" id="CHEBI:57945"/>
        <dbReference type="ChEBI" id="CHEBI:132124"/>
        <dbReference type="ChEBI" id="CHEBI:134225"/>
    </reaction>
</comment>
<comment type="caution">
    <text evidence="6">Lacks conserved residue(s) required for the propagation of feature annotation.</text>
</comment>
<dbReference type="EC" id="1.7.1.17" evidence="6"/>
<comment type="function">
    <text evidence="6">Quinone reductase that provides resistance to thiol-specific stress caused by electrophilic quinones.</text>
</comment>
<dbReference type="GO" id="GO:0016652">
    <property type="term" value="F:oxidoreductase activity, acting on NAD(P)H as acceptor"/>
    <property type="evidence" value="ECO:0007669"/>
    <property type="project" value="UniProtKB-UniRule"/>
</dbReference>
<comment type="function">
    <text evidence="6">Also exhibits azoreductase activity. Catalyzes the reductive cleavage of the azo bond in aromatic azo compounds to the corresponding amines.</text>
</comment>
<keyword evidence="1 6" id="KW-0285">Flavoprotein</keyword>
<comment type="subunit">
    <text evidence="6">Homodimer.</text>
</comment>
<keyword evidence="4 6" id="KW-0520">NAD</keyword>
<evidence type="ECO:0000256" key="2">
    <source>
        <dbReference type="ARBA" id="ARBA00022643"/>
    </source>
</evidence>
<evidence type="ECO:0000313" key="8">
    <source>
        <dbReference type="EMBL" id="SFT33090.1"/>
    </source>
</evidence>
<dbReference type="Pfam" id="PF02525">
    <property type="entry name" value="Flavodoxin_2"/>
    <property type="match status" value="1"/>
</dbReference>
<comment type="similarity">
    <text evidence="6">Belongs to the azoreductase type 1 family.</text>
</comment>
<dbReference type="eggNOG" id="COG1182">
    <property type="taxonomic scope" value="Bacteria"/>
</dbReference>
<dbReference type="InterPro" id="IPR003680">
    <property type="entry name" value="Flavodoxin_fold"/>
</dbReference>
<dbReference type="STRING" id="999627.SAMN05216236_10140"/>
<comment type="catalytic activity">
    <reaction evidence="5">
        <text>N,N-dimethyl-1,4-phenylenediamine + anthranilate + 2 NAD(+) = 2-(4-dimethylaminophenyl)diazenylbenzoate + 2 NADH + 2 H(+)</text>
        <dbReference type="Rhea" id="RHEA:55872"/>
        <dbReference type="ChEBI" id="CHEBI:15378"/>
        <dbReference type="ChEBI" id="CHEBI:15783"/>
        <dbReference type="ChEBI" id="CHEBI:16567"/>
        <dbReference type="ChEBI" id="CHEBI:57540"/>
        <dbReference type="ChEBI" id="CHEBI:57945"/>
        <dbReference type="ChEBI" id="CHEBI:71579"/>
        <dbReference type="EC" id="1.7.1.17"/>
    </reaction>
    <physiologicalReaction direction="right-to-left" evidence="5">
        <dbReference type="Rhea" id="RHEA:55874"/>
    </physiologicalReaction>
</comment>
<dbReference type="Gene3D" id="3.40.50.360">
    <property type="match status" value="1"/>
</dbReference>
<evidence type="ECO:0000256" key="5">
    <source>
        <dbReference type="ARBA" id="ARBA00048542"/>
    </source>
</evidence>
<evidence type="ECO:0000256" key="3">
    <source>
        <dbReference type="ARBA" id="ARBA00023002"/>
    </source>
</evidence>
<dbReference type="EC" id="1.6.5.-" evidence="6"/>
<gene>
    <name evidence="6" type="primary">azoR</name>
    <name evidence="8" type="ORF">SAMN05216236_10140</name>
</gene>
<evidence type="ECO:0000313" key="9">
    <source>
        <dbReference type="Proteomes" id="UP000182466"/>
    </source>
</evidence>
<protein>
    <recommendedName>
        <fullName evidence="6">FMN dependent NADH:quinone oxidoreductase</fullName>
        <ecNumber evidence="6">1.6.5.-</ecNumber>
    </recommendedName>
    <alternativeName>
        <fullName evidence="6">Azo-dye reductase</fullName>
    </alternativeName>
    <alternativeName>
        <fullName evidence="6">FMN-dependent NADH-azo compound oxidoreductase</fullName>
    </alternativeName>
    <alternativeName>
        <fullName evidence="6">FMN-dependent NADH-azoreductase</fullName>
        <ecNumber evidence="6">1.7.1.17</ecNumber>
    </alternativeName>
</protein>
<feature type="binding site" evidence="6">
    <location>
        <begin position="17"/>
        <end position="19"/>
    </location>
    <ligand>
        <name>FMN</name>
        <dbReference type="ChEBI" id="CHEBI:58210"/>
    </ligand>
</feature>
<dbReference type="Proteomes" id="UP000182466">
    <property type="component" value="Unassembled WGS sequence"/>
</dbReference>
<organism evidence="8 9">
    <name type="scientific">Sedimentitalea nanhaiensis</name>
    <dbReference type="NCBI Taxonomy" id="999627"/>
    <lineage>
        <taxon>Bacteria</taxon>
        <taxon>Pseudomonadati</taxon>
        <taxon>Pseudomonadota</taxon>
        <taxon>Alphaproteobacteria</taxon>
        <taxon>Rhodobacterales</taxon>
        <taxon>Paracoccaceae</taxon>
        <taxon>Sedimentitalea</taxon>
    </lineage>
</organism>
<feature type="binding site" evidence="6">
    <location>
        <begin position="92"/>
        <end position="95"/>
    </location>
    <ligand>
        <name>FMN</name>
        <dbReference type="ChEBI" id="CHEBI:58210"/>
    </ligand>
</feature>
<comment type="cofactor">
    <cofactor evidence="6">
        <name>FMN</name>
        <dbReference type="ChEBI" id="CHEBI:58210"/>
    </cofactor>
    <text evidence="6">Binds 1 FMN per subunit.</text>
</comment>
<dbReference type="InterPro" id="IPR023048">
    <property type="entry name" value="NADH:quinone_OxRdtase_FMN_depd"/>
</dbReference>
<evidence type="ECO:0000256" key="6">
    <source>
        <dbReference type="HAMAP-Rule" id="MF_01216"/>
    </source>
</evidence>
<dbReference type="AlphaFoldDB" id="A0A1I6X4D9"/>
<sequence length="193" mass="20599">MTQTLLHIDTSARHHGSVSRDLSARIVDRLSPDHLIHRDLSQALPQITEAWVGATFTPDDVRTDAQRETLALSDRLVDELAAADTIVIGTPMYNFGIPASLKAWVDLIARVGRTFEYTETGPRGLLTGKRAIIAIATGGAEIGSDADFASGYLRFVLGFMGVTDVQIVAADRLNADQDAALDSAAAQITALAA</sequence>
<evidence type="ECO:0000259" key="7">
    <source>
        <dbReference type="Pfam" id="PF02525"/>
    </source>
</evidence>
<evidence type="ECO:0000256" key="1">
    <source>
        <dbReference type="ARBA" id="ARBA00022630"/>
    </source>
</evidence>
<name>A0A1I6X4D9_9RHOB</name>
<keyword evidence="9" id="KW-1185">Reference proteome</keyword>
<dbReference type="InterPro" id="IPR029039">
    <property type="entry name" value="Flavoprotein-like_sf"/>
</dbReference>
<dbReference type="EMBL" id="FPAW01000001">
    <property type="protein sequence ID" value="SFT33090.1"/>
    <property type="molecule type" value="Genomic_DNA"/>
</dbReference>
<keyword evidence="2 6" id="KW-0288">FMN</keyword>
<accession>A0A1I6X4D9</accession>
<proteinExistence type="inferred from homology"/>
<dbReference type="GO" id="GO:0016655">
    <property type="term" value="F:oxidoreductase activity, acting on NAD(P)H, quinone or similar compound as acceptor"/>
    <property type="evidence" value="ECO:0007669"/>
    <property type="project" value="InterPro"/>
</dbReference>
<dbReference type="GO" id="GO:0009055">
    <property type="term" value="F:electron transfer activity"/>
    <property type="evidence" value="ECO:0007669"/>
    <property type="project" value="UniProtKB-UniRule"/>
</dbReference>
<evidence type="ECO:0000256" key="4">
    <source>
        <dbReference type="ARBA" id="ARBA00023027"/>
    </source>
</evidence>
<feature type="domain" description="Flavodoxin-like fold" evidence="7">
    <location>
        <begin position="4"/>
        <end position="190"/>
    </location>
</feature>
<dbReference type="SUPFAM" id="SSF52218">
    <property type="entry name" value="Flavoproteins"/>
    <property type="match status" value="1"/>
</dbReference>
<dbReference type="GO" id="GO:0010181">
    <property type="term" value="F:FMN binding"/>
    <property type="evidence" value="ECO:0007669"/>
    <property type="project" value="UniProtKB-UniRule"/>
</dbReference>